<organism evidence="2">
    <name type="scientific">uncultured Gemmatimonadota bacterium</name>
    <dbReference type="NCBI Taxonomy" id="203437"/>
    <lineage>
        <taxon>Bacteria</taxon>
        <taxon>Pseudomonadati</taxon>
        <taxon>Gemmatimonadota</taxon>
        <taxon>environmental samples</taxon>
    </lineage>
</organism>
<protein>
    <submittedName>
        <fullName evidence="2">Uncharacterized protein</fullName>
    </submittedName>
</protein>
<sequence length="46" mass="4656">ERHRAPGPGHHPGDRGLRGVPALVLLRQGGSQAGAPRTPAGKGEAL</sequence>
<proteinExistence type="predicted"/>
<evidence type="ECO:0000256" key="1">
    <source>
        <dbReference type="SAM" id="MobiDB-lite"/>
    </source>
</evidence>
<gene>
    <name evidence="2" type="ORF">AVDCRST_MAG68-4776</name>
</gene>
<feature type="region of interest" description="Disordered" evidence="1">
    <location>
        <begin position="1"/>
        <end position="46"/>
    </location>
</feature>
<dbReference type="AlphaFoldDB" id="A0A6J4MJ54"/>
<dbReference type="EMBL" id="CADCTW010000203">
    <property type="protein sequence ID" value="CAA9360932.1"/>
    <property type="molecule type" value="Genomic_DNA"/>
</dbReference>
<name>A0A6J4MJ54_9BACT</name>
<feature type="non-terminal residue" evidence="2">
    <location>
        <position position="46"/>
    </location>
</feature>
<feature type="non-terminal residue" evidence="2">
    <location>
        <position position="1"/>
    </location>
</feature>
<accession>A0A6J4MJ54</accession>
<reference evidence="2" key="1">
    <citation type="submission" date="2020-02" db="EMBL/GenBank/DDBJ databases">
        <authorList>
            <person name="Meier V. D."/>
        </authorList>
    </citation>
    <scope>NUCLEOTIDE SEQUENCE</scope>
    <source>
        <strain evidence="2">AVDCRST_MAG68</strain>
    </source>
</reference>
<evidence type="ECO:0000313" key="2">
    <source>
        <dbReference type="EMBL" id="CAA9360932.1"/>
    </source>
</evidence>